<keyword evidence="2" id="KW-0472">Membrane</keyword>
<sequence length="350" mass="38187">MKFAQCRPKPKATEKPCADSDEWLCPGWQDCAASLESCSLSHCCKDPSHQCLKQVGGTDGADLFCRPIDVGHSTVAHLSSRSEHAIEDVDWSCVNSDKWLCPSTWKARVAGIVTRAEAKIAEEIEEVAREKEHVSEVIDGMIDPLTLVGVVLLLACSLACGIPIMIAKRKQMDTRLSSLEKKESKMSSLKERAMLKSARGYLVRNYALQRAWGKMHDPKVVPEAGPKTDTDDSDEEPSTGRSVAKGDSSCDPPKISPRSFEQQRVLATPRGPPPARTQPDAGSSVTLKESPAENSSRPFQVTVGDDDSSATQASRRLSCTRENDAAVSQTPRAEELLMSPRSLLLRSSRV</sequence>
<gene>
    <name evidence="3" type="ORF">HERI1096_LOCUS30231</name>
</gene>
<reference evidence="3" key="1">
    <citation type="submission" date="2021-01" db="EMBL/GenBank/DDBJ databases">
        <authorList>
            <person name="Corre E."/>
            <person name="Pelletier E."/>
            <person name="Niang G."/>
            <person name="Scheremetjew M."/>
            <person name="Finn R."/>
            <person name="Kale V."/>
            <person name="Holt S."/>
            <person name="Cochrane G."/>
            <person name="Meng A."/>
            <person name="Brown T."/>
            <person name="Cohen L."/>
        </authorList>
    </citation>
    <scope>NUCLEOTIDE SEQUENCE</scope>
    <source>
        <strain evidence="3">CCMP281</strain>
    </source>
</reference>
<proteinExistence type="predicted"/>
<evidence type="ECO:0000256" key="1">
    <source>
        <dbReference type="SAM" id="MobiDB-lite"/>
    </source>
</evidence>
<name>A0A7S3BJI4_9EUKA</name>
<dbReference type="EMBL" id="HBHX01054850">
    <property type="protein sequence ID" value="CAE0134512.1"/>
    <property type="molecule type" value="Transcribed_RNA"/>
</dbReference>
<feature type="compositionally biased region" description="Polar residues" evidence="1">
    <location>
        <begin position="280"/>
        <end position="299"/>
    </location>
</feature>
<protein>
    <submittedName>
        <fullName evidence="3">Uncharacterized protein</fullName>
    </submittedName>
</protein>
<feature type="region of interest" description="Disordered" evidence="1">
    <location>
        <begin position="217"/>
        <end position="334"/>
    </location>
</feature>
<evidence type="ECO:0000313" key="3">
    <source>
        <dbReference type="EMBL" id="CAE0134512.1"/>
    </source>
</evidence>
<keyword evidence="2" id="KW-1133">Transmembrane helix</keyword>
<feature type="compositionally biased region" description="Basic and acidic residues" evidence="1">
    <location>
        <begin position="217"/>
        <end position="230"/>
    </location>
</feature>
<feature type="transmembrane region" description="Helical" evidence="2">
    <location>
        <begin position="145"/>
        <end position="167"/>
    </location>
</feature>
<dbReference type="AlphaFoldDB" id="A0A7S3BJI4"/>
<keyword evidence="2" id="KW-0812">Transmembrane</keyword>
<evidence type="ECO:0000256" key="2">
    <source>
        <dbReference type="SAM" id="Phobius"/>
    </source>
</evidence>
<organism evidence="3">
    <name type="scientific">Haptolina ericina</name>
    <dbReference type="NCBI Taxonomy" id="156174"/>
    <lineage>
        <taxon>Eukaryota</taxon>
        <taxon>Haptista</taxon>
        <taxon>Haptophyta</taxon>
        <taxon>Prymnesiophyceae</taxon>
        <taxon>Prymnesiales</taxon>
        <taxon>Prymnesiaceae</taxon>
        <taxon>Haptolina</taxon>
    </lineage>
</organism>
<accession>A0A7S3BJI4</accession>